<comment type="similarity">
    <text evidence="1 9">Belongs to the eukaryotic-type primase large subunit family.</text>
</comment>
<keyword evidence="13" id="KW-1185">Reference proteome</keyword>
<dbReference type="PANTHER" id="PTHR10537:SF3">
    <property type="entry name" value="DNA PRIMASE LARGE SUBUNIT"/>
    <property type="match status" value="1"/>
</dbReference>
<comment type="cofactor">
    <cofactor evidence="9">
        <name>[4Fe-4S] cluster</name>
        <dbReference type="ChEBI" id="CHEBI:49883"/>
    </cofactor>
    <text evidence="9">Binds 1 [4Fe-4S] cluster.</text>
</comment>
<reference evidence="12" key="1">
    <citation type="journal article" date="2020" name="Nat. Commun.">
        <title>Large-scale genome sequencing of mycorrhizal fungi provides insights into the early evolution of symbiotic traits.</title>
        <authorList>
            <person name="Miyauchi S."/>
            <person name="Kiss E."/>
            <person name="Kuo A."/>
            <person name="Drula E."/>
            <person name="Kohler A."/>
            <person name="Sanchez-Garcia M."/>
            <person name="Morin E."/>
            <person name="Andreopoulos B."/>
            <person name="Barry K.W."/>
            <person name="Bonito G."/>
            <person name="Buee M."/>
            <person name="Carver A."/>
            <person name="Chen C."/>
            <person name="Cichocki N."/>
            <person name="Clum A."/>
            <person name="Culley D."/>
            <person name="Crous P.W."/>
            <person name="Fauchery L."/>
            <person name="Girlanda M."/>
            <person name="Hayes R.D."/>
            <person name="Keri Z."/>
            <person name="LaButti K."/>
            <person name="Lipzen A."/>
            <person name="Lombard V."/>
            <person name="Magnuson J."/>
            <person name="Maillard F."/>
            <person name="Murat C."/>
            <person name="Nolan M."/>
            <person name="Ohm R.A."/>
            <person name="Pangilinan J."/>
            <person name="Pereira M.F."/>
            <person name="Perotto S."/>
            <person name="Peter M."/>
            <person name="Pfister S."/>
            <person name="Riley R."/>
            <person name="Sitrit Y."/>
            <person name="Stielow J.B."/>
            <person name="Szollosi G."/>
            <person name="Zifcakova L."/>
            <person name="Stursova M."/>
            <person name="Spatafora J.W."/>
            <person name="Tedersoo L."/>
            <person name="Vaario L.M."/>
            <person name="Yamada A."/>
            <person name="Yan M."/>
            <person name="Wang P."/>
            <person name="Xu J."/>
            <person name="Bruns T."/>
            <person name="Baldrian P."/>
            <person name="Vilgalys R."/>
            <person name="Dunand C."/>
            <person name="Henrissat B."/>
            <person name="Grigoriev I.V."/>
            <person name="Hibbett D."/>
            <person name="Nagy L.G."/>
            <person name="Martin F.M."/>
        </authorList>
    </citation>
    <scope>NUCLEOTIDE SEQUENCE</scope>
    <source>
        <strain evidence="12">UH-Tt-Lm1</strain>
    </source>
</reference>
<dbReference type="GO" id="GO:0051539">
    <property type="term" value="F:4 iron, 4 sulfur cluster binding"/>
    <property type="evidence" value="ECO:0007669"/>
    <property type="project" value="UniProtKB-UniRule"/>
</dbReference>
<sequence length="481" mass="55107">MFKSSSNTRDDGGSSTGEVSRYSTLKYPHRLNFYDKPPLGDVTIEEFELFAIDRLRVLGEIESSWARNRPPEELKKIVVEQYTKYVPLDSNTAKSADLGEQRRKDHIGHFVLRLAFCRSEELRRRFVKAETALFRVRYGNDDALERREFLKSMMFDWSEMTEEEGTSLRDKLNTLEKSADSNVFLKARWTRIPDLVEKRRVVLKGGWAYMPVAEESALVFNEFQKTLERALEATAKALPRLDEDARIVPLLNNLSQGFLSGANFDWGSSAASTAGGLTADMIDEMARKHFPLCMRYQHEELRKRKHLPHFSRLEYGLFLKVLGLPIEEALIFWRKSFSKITDDKFNKEYKYNIRHSFGLEGKRANYPAKTCMQVIMERGQKDMECHGCPFVTFAPENLQTALMSMYNVGSQDMGEISHLVKGQHYHVACTRVWEISHGVKKGAGLDGESVTHPNLYAAKSRELEKARVKGESGEDVVMAEG</sequence>
<dbReference type="EMBL" id="WIUZ02000016">
    <property type="protein sequence ID" value="KAF9780556.1"/>
    <property type="molecule type" value="Genomic_DNA"/>
</dbReference>
<dbReference type="GO" id="GO:0005658">
    <property type="term" value="C:alpha DNA polymerase:primase complex"/>
    <property type="evidence" value="ECO:0007669"/>
    <property type="project" value="TreeGrafter"/>
</dbReference>
<keyword evidence="2 9" id="KW-0004">4Fe-4S</keyword>
<evidence type="ECO:0000256" key="4">
    <source>
        <dbReference type="ARBA" id="ARBA00022705"/>
    </source>
</evidence>
<dbReference type="Pfam" id="PF04104">
    <property type="entry name" value="DNA_primase_lrg"/>
    <property type="match status" value="1"/>
</dbReference>
<evidence type="ECO:0000313" key="12">
    <source>
        <dbReference type="EMBL" id="KAF9780556.1"/>
    </source>
</evidence>
<dbReference type="PANTHER" id="PTHR10537">
    <property type="entry name" value="DNA PRIMASE LARGE SUBUNIT"/>
    <property type="match status" value="1"/>
</dbReference>
<dbReference type="OrthoDB" id="421393at2759"/>
<comment type="caution">
    <text evidence="12">The sequence shown here is derived from an EMBL/GenBank/DDBJ whole genome shotgun (WGS) entry which is preliminary data.</text>
</comment>
<evidence type="ECO:0000256" key="9">
    <source>
        <dbReference type="PIRNR" id="PIRNR009449"/>
    </source>
</evidence>
<dbReference type="GO" id="GO:0003677">
    <property type="term" value="F:DNA binding"/>
    <property type="evidence" value="ECO:0007669"/>
    <property type="project" value="UniProtKB-UniRule"/>
</dbReference>
<evidence type="ECO:0000256" key="6">
    <source>
        <dbReference type="ARBA" id="ARBA00023004"/>
    </source>
</evidence>
<dbReference type="PIRSF" id="PIRSF009449">
    <property type="entry name" value="DNA_primase_large_subunit"/>
    <property type="match status" value="1"/>
</dbReference>
<evidence type="ECO:0000256" key="2">
    <source>
        <dbReference type="ARBA" id="ARBA00022485"/>
    </source>
</evidence>
<dbReference type="Proteomes" id="UP000736335">
    <property type="component" value="Unassembled WGS sequence"/>
</dbReference>
<evidence type="ECO:0000259" key="11">
    <source>
        <dbReference type="Pfam" id="PF04104"/>
    </source>
</evidence>
<dbReference type="AlphaFoldDB" id="A0A9P6H8P7"/>
<evidence type="ECO:0000256" key="10">
    <source>
        <dbReference type="PIRSR" id="PIRSR009449-1"/>
    </source>
</evidence>
<reference evidence="12" key="2">
    <citation type="submission" date="2020-11" db="EMBL/GenBank/DDBJ databases">
        <authorList>
            <consortium name="DOE Joint Genome Institute"/>
            <person name="Kuo A."/>
            <person name="Miyauchi S."/>
            <person name="Kiss E."/>
            <person name="Drula E."/>
            <person name="Kohler A."/>
            <person name="Sanchez-Garcia M."/>
            <person name="Andreopoulos B."/>
            <person name="Barry K.W."/>
            <person name="Bonito G."/>
            <person name="Buee M."/>
            <person name="Carver A."/>
            <person name="Chen C."/>
            <person name="Cichocki N."/>
            <person name="Clum A."/>
            <person name="Culley D."/>
            <person name="Crous P.W."/>
            <person name="Fauchery L."/>
            <person name="Girlanda M."/>
            <person name="Hayes R."/>
            <person name="Keri Z."/>
            <person name="Labutti K."/>
            <person name="Lipzen A."/>
            <person name="Lombard V."/>
            <person name="Magnuson J."/>
            <person name="Maillard F."/>
            <person name="Morin E."/>
            <person name="Murat C."/>
            <person name="Nolan M."/>
            <person name="Ohm R."/>
            <person name="Pangilinan J."/>
            <person name="Pereira M."/>
            <person name="Perotto S."/>
            <person name="Peter M."/>
            <person name="Riley R."/>
            <person name="Sitrit Y."/>
            <person name="Stielow B."/>
            <person name="Szollosi G."/>
            <person name="Zifcakova L."/>
            <person name="Stursova M."/>
            <person name="Spatafora J.W."/>
            <person name="Tedersoo L."/>
            <person name="Vaario L.-M."/>
            <person name="Yamada A."/>
            <person name="Yan M."/>
            <person name="Wang P."/>
            <person name="Xu J."/>
            <person name="Bruns T."/>
            <person name="Baldrian P."/>
            <person name="Vilgalys R."/>
            <person name="Henrissat B."/>
            <person name="Grigoriev I.V."/>
            <person name="Hibbett D."/>
            <person name="Nagy L.G."/>
            <person name="Martin F.M."/>
        </authorList>
    </citation>
    <scope>NUCLEOTIDE SEQUENCE</scope>
    <source>
        <strain evidence="12">UH-Tt-Lm1</strain>
    </source>
</reference>
<organism evidence="12 13">
    <name type="scientific">Thelephora terrestris</name>
    <dbReference type="NCBI Taxonomy" id="56493"/>
    <lineage>
        <taxon>Eukaryota</taxon>
        <taxon>Fungi</taxon>
        <taxon>Dikarya</taxon>
        <taxon>Basidiomycota</taxon>
        <taxon>Agaricomycotina</taxon>
        <taxon>Agaricomycetes</taxon>
        <taxon>Thelephorales</taxon>
        <taxon>Thelephoraceae</taxon>
        <taxon>Thelephora</taxon>
    </lineage>
</organism>
<dbReference type="GO" id="GO:0046872">
    <property type="term" value="F:metal ion binding"/>
    <property type="evidence" value="ECO:0007669"/>
    <property type="project" value="UniProtKB-UniRule"/>
</dbReference>
<proteinExistence type="inferred from homology"/>
<evidence type="ECO:0000256" key="7">
    <source>
        <dbReference type="ARBA" id="ARBA00023014"/>
    </source>
</evidence>
<keyword evidence="3 9" id="KW-0639">Primosome</keyword>
<dbReference type="Pfam" id="PF26466">
    <property type="entry name" value="DNA_primase_lrg_N"/>
    <property type="match status" value="1"/>
</dbReference>
<dbReference type="InterPro" id="IPR016558">
    <property type="entry name" value="DNA_primase_lsu_euk"/>
</dbReference>
<dbReference type="GO" id="GO:0006270">
    <property type="term" value="P:DNA replication initiation"/>
    <property type="evidence" value="ECO:0007669"/>
    <property type="project" value="TreeGrafter"/>
</dbReference>
<keyword evidence="7 9" id="KW-0411">Iron-sulfur</keyword>
<dbReference type="InterPro" id="IPR058560">
    <property type="entry name" value="DNA_primase_C"/>
</dbReference>
<feature type="binding site" evidence="10">
    <location>
        <position position="371"/>
    </location>
    <ligand>
        <name>[4Fe-4S] cluster</name>
        <dbReference type="ChEBI" id="CHEBI:49883"/>
    </ligand>
</feature>
<evidence type="ECO:0000256" key="8">
    <source>
        <dbReference type="ARBA" id="ARBA00023125"/>
    </source>
</evidence>
<keyword evidence="5 9" id="KW-0479">Metal-binding</keyword>
<dbReference type="Gene3D" id="1.20.930.80">
    <property type="match status" value="1"/>
</dbReference>
<feature type="binding site" evidence="10">
    <location>
        <position position="388"/>
    </location>
    <ligand>
        <name>[4Fe-4S] cluster</name>
        <dbReference type="ChEBI" id="CHEBI:49883"/>
    </ligand>
</feature>
<protein>
    <recommendedName>
        <fullName evidence="9">DNA primase large subunit</fullName>
    </recommendedName>
</protein>
<feature type="binding site" evidence="10">
    <location>
        <position position="293"/>
    </location>
    <ligand>
        <name>[4Fe-4S] cluster</name>
        <dbReference type="ChEBI" id="CHEBI:49883"/>
    </ligand>
</feature>
<evidence type="ECO:0000313" key="13">
    <source>
        <dbReference type="Proteomes" id="UP000736335"/>
    </source>
</evidence>
<gene>
    <name evidence="12" type="ORF">BJ322DRAFT_1083739</name>
</gene>
<keyword evidence="6 9" id="KW-0408">Iron</keyword>
<accession>A0A9P6H8P7</accession>
<feature type="domain" description="DNA primase large subunit C-terminal" evidence="11">
    <location>
        <begin position="283"/>
        <end position="456"/>
    </location>
</feature>
<dbReference type="GO" id="GO:0006269">
    <property type="term" value="P:DNA replication, synthesis of primer"/>
    <property type="evidence" value="ECO:0007669"/>
    <property type="project" value="UniProtKB-KW"/>
</dbReference>
<evidence type="ECO:0000256" key="5">
    <source>
        <dbReference type="ARBA" id="ARBA00022723"/>
    </source>
</evidence>
<evidence type="ECO:0000256" key="1">
    <source>
        <dbReference type="ARBA" id="ARBA00010564"/>
    </source>
</evidence>
<name>A0A9P6H8P7_9AGAM</name>
<dbReference type="CDD" id="cd07322">
    <property type="entry name" value="PriL_PriS_Eukaryotic"/>
    <property type="match status" value="1"/>
</dbReference>
<comment type="function">
    <text evidence="9">DNA primase is the polymerase that synthesizes small RNA primers for the Okazaki fragments made during discontinuous DNA replication.</text>
</comment>
<feature type="binding site" evidence="10">
    <location>
        <position position="429"/>
    </location>
    <ligand>
        <name>[4Fe-4S] cluster</name>
        <dbReference type="ChEBI" id="CHEBI:49883"/>
    </ligand>
</feature>
<dbReference type="InterPro" id="IPR007238">
    <property type="entry name" value="DNA_primase_lsu_euk/arc"/>
</dbReference>
<evidence type="ECO:0000256" key="3">
    <source>
        <dbReference type="ARBA" id="ARBA00022515"/>
    </source>
</evidence>
<keyword evidence="8 9" id="KW-0238">DNA-binding</keyword>
<keyword evidence="4 9" id="KW-0235">DNA replication</keyword>